<dbReference type="OrthoDB" id="9811395at2"/>
<accession>A0A1T4YSJ0</accession>
<evidence type="ECO:0000313" key="6">
    <source>
        <dbReference type="EMBL" id="SKB04696.1"/>
    </source>
</evidence>
<keyword evidence="2 4" id="KW-0479">Metal-binding</keyword>
<proteinExistence type="predicted"/>
<dbReference type="RefSeq" id="WP_078815244.1">
    <property type="nucleotide sequence ID" value="NZ_FUYE01000017.1"/>
</dbReference>
<dbReference type="Gene3D" id="1.10.760.10">
    <property type="entry name" value="Cytochrome c-like domain"/>
    <property type="match status" value="1"/>
</dbReference>
<dbReference type="AlphaFoldDB" id="A0A1T4YSJ0"/>
<keyword evidence="1 4" id="KW-0349">Heme</keyword>
<keyword evidence="3 4" id="KW-0408">Iron</keyword>
<evidence type="ECO:0000259" key="5">
    <source>
        <dbReference type="PROSITE" id="PS51007"/>
    </source>
</evidence>
<dbReference type="STRING" id="48467.SAMN02745166_04088"/>
<name>A0A1T4YSJ0_9BACT</name>
<gene>
    <name evidence="6" type="ORF">SAMN02745166_04088</name>
</gene>
<dbReference type="Proteomes" id="UP000190774">
    <property type="component" value="Unassembled WGS sequence"/>
</dbReference>
<dbReference type="GO" id="GO:0020037">
    <property type="term" value="F:heme binding"/>
    <property type="evidence" value="ECO:0007669"/>
    <property type="project" value="InterPro"/>
</dbReference>
<dbReference type="GO" id="GO:0046872">
    <property type="term" value="F:metal ion binding"/>
    <property type="evidence" value="ECO:0007669"/>
    <property type="project" value="UniProtKB-KW"/>
</dbReference>
<keyword evidence="7" id="KW-1185">Reference proteome</keyword>
<dbReference type="InterPro" id="IPR009056">
    <property type="entry name" value="Cyt_c-like_dom"/>
</dbReference>
<dbReference type="GO" id="GO:0009055">
    <property type="term" value="F:electron transfer activity"/>
    <property type="evidence" value="ECO:0007669"/>
    <property type="project" value="InterPro"/>
</dbReference>
<protein>
    <submittedName>
        <fullName evidence="6">Cytochrome c oxidase cbb3-type subunit 2</fullName>
    </submittedName>
</protein>
<dbReference type="PROSITE" id="PS51007">
    <property type="entry name" value="CYTC"/>
    <property type="match status" value="1"/>
</dbReference>
<dbReference type="InterPro" id="IPR036909">
    <property type="entry name" value="Cyt_c-like_dom_sf"/>
</dbReference>
<dbReference type="Pfam" id="PF02433">
    <property type="entry name" value="FixO"/>
    <property type="match status" value="1"/>
</dbReference>
<sequence>MSQFRTFILALVASFGLPWLCLIVVPAIKYQALQPLTYDKDADGIEGQYPQAPINRQGQLVYAREGCAQCHTQMIRPTQLALDGWRKGWGQDQEARPATPVRSNTLLDYLGEPYAYLGVQRNGPDLANYGWRAPSREEIHQMLFAPKSRHDWSNMPSFAHLYQVRLAQGPVSDKALKLPKKFKVKEGYEVIPTPEAENLVNYLLSLKKDYPVPGESAAVAAAPAADAAKK</sequence>
<organism evidence="6 7">
    <name type="scientific">Prosthecobacter debontii</name>
    <dbReference type="NCBI Taxonomy" id="48467"/>
    <lineage>
        <taxon>Bacteria</taxon>
        <taxon>Pseudomonadati</taxon>
        <taxon>Verrucomicrobiota</taxon>
        <taxon>Verrucomicrobiia</taxon>
        <taxon>Verrucomicrobiales</taxon>
        <taxon>Verrucomicrobiaceae</taxon>
        <taxon>Prosthecobacter</taxon>
    </lineage>
</organism>
<dbReference type="EMBL" id="FUYE01000017">
    <property type="protein sequence ID" value="SKB04696.1"/>
    <property type="molecule type" value="Genomic_DNA"/>
</dbReference>
<evidence type="ECO:0000256" key="3">
    <source>
        <dbReference type="ARBA" id="ARBA00023004"/>
    </source>
</evidence>
<evidence type="ECO:0000313" key="7">
    <source>
        <dbReference type="Proteomes" id="UP000190774"/>
    </source>
</evidence>
<reference evidence="7" key="1">
    <citation type="submission" date="2017-02" db="EMBL/GenBank/DDBJ databases">
        <authorList>
            <person name="Varghese N."/>
            <person name="Submissions S."/>
        </authorList>
    </citation>
    <scope>NUCLEOTIDE SEQUENCE [LARGE SCALE GENOMIC DNA]</scope>
    <source>
        <strain evidence="7">ATCC 700200</strain>
    </source>
</reference>
<evidence type="ECO:0000256" key="2">
    <source>
        <dbReference type="ARBA" id="ARBA00022723"/>
    </source>
</evidence>
<dbReference type="SUPFAM" id="SSF46626">
    <property type="entry name" value="Cytochrome c"/>
    <property type="match status" value="1"/>
</dbReference>
<evidence type="ECO:0000256" key="4">
    <source>
        <dbReference type="PROSITE-ProRule" id="PRU00433"/>
    </source>
</evidence>
<dbReference type="InterPro" id="IPR003468">
    <property type="entry name" value="Cyt_c_oxidase_monohaem-su/FixO"/>
</dbReference>
<feature type="domain" description="Cytochrome c" evidence="5">
    <location>
        <begin position="53"/>
        <end position="207"/>
    </location>
</feature>
<evidence type="ECO:0000256" key="1">
    <source>
        <dbReference type="ARBA" id="ARBA00022617"/>
    </source>
</evidence>